<organism evidence="9 10">
    <name type="scientific">Apiotrichum porosum</name>
    <dbReference type="NCBI Taxonomy" id="105984"/>
    <lineage>
        <taxon>Eukaryota</taxon>
        <taxon>Fungi</taxon>
        <taxon>Dikarya</taxon>
        <taxon>Basidiomycota</taxon>
        <taxon>Agaricomycotina</taxon>
        <taxon>Tremellomycetes</taxon>
        <taxon>Trichosporonales</taxon>
        <taxon>Trichosporonaceae</taxon>
        <taxon>Apiotrichum</taxon>
    </lineage>
</organism>
<evidence type="ECO:0000259" key="8">
    <source>
        <dbReference type="PROSITE" id="PS50850"/>
    </source>
</evidence>
<evidence type="ECO:0000313" key="10">
    <source>
        <dbReference type="Proteomes" id="UP000279236"/>
    </source>
</evidence>
<evidence type="ECO:0000256" key="5">
    <source>
        <dbReference type="ARBA" id="ARBA00022989"/>
    </source>
</evidence>
<dbReference type="InterPro" id="IPR005829">
    <property type="entry name" value="Sugar_transporter_CS"/>
</dbReference>
<feature type="transmembrane region" description="Helical" evidence="7">
    <location>
        <begin position="23"/>
        <end position="41"/>
    </location>
</feature>
<dbReference type="InterPro" id="IPR020846">
    <property type="entry name" value="MFS_dom"/>
</dbReference>
<comment type="caution">
    <text evidence="9">The sequence shown here is derived from an EMBL/GenBank/DDBJ whole genome shotgun (WGS) entry which is preliminary data.</text>
</comment>
<keyword evidence="5 7" id="KW-1133">Transmembrane helix</keyword>
<dbReference type="Proteomes" id="UP000279236">
    <property type="component" value="Unassembled WGS sequence"/>
</dbReference>
<feature type="domain" description="Major facilitator superfamily (MFS) profile" evidence="8">
    <location>
        <begin position="29"/>
        <end position="465"/>
    </location>
</feature>
<evidence type="ECO:0000256" key="3">
    <source>
        <dbReference type="ARBA" id="ARBA00022448"/>
    </source>
</evidence>
<feature type="transmembrane region" description="Helical" evidence="7">
    <location>
        <begin position="318"/>
        <end position="335"/>
    </location>
</feature>
<feature type="transmembrane region" description="Helical" evidence="7">
    <location>
        <begin position="442"/>
        <end position="461"/>
    </location>
</feature>
<keyword evidence="4 7" id="KW-0812">Transmembrane</keyword>
<dbReference type="GO" id="GO:0005351">
    <property type="term" value="F:carbohydrate:proton symporter activity"/>
    <property type="evidence" value="ECO:0007669"/>
    <property type="project" value="TreeGrafter"/>
</dbReference>
<reference evidence="9 10" key="1">
    <citation type="submission" date="2018-11" db="EMBL/GenBank/DDBJ databases">
        <title>Genome sequence of Apiotrichum porosum DSM 27194.</title>
        <authorList>
            <person name="Aliyu H."/>
            <person name="Gorte O."/>
            <person name="Ochsenreither K."/>
        </authorList>
    </citation>
    <scope>NUCLEOTIDE SEQUENCE [LARGE SCALE GENOMIC DNA]</scope>
    <source>
        <strain evidence="9 10">DSM 27194</strain>
    </source>
</reference>
<gene>
    <name evidence="9" type="ORF">EHS24_001502</name>
</gene>
<comment type="subcellular location">
    <subcellularLocation>
        <location evidence="1">Membrane</location>
        <topology evidence="1">Multi-pass membrane protein</topology>
    </subcellularLocation>
</comment>
<evidence type="ECO:0000256" key="1">
    <source>
        <dbReference type="ARBA" id="ARBA00004141"/>
    </source>
</evidence>
<keyword evidence="6 7" id="KW-0472">Membrane</keyword>
<feature type="transmembrane region" description="Helical" evidence="7">
    <location>
        <begin position="277"/>
        <end position="298"/>
    </location>
</feature>
<accession>A0A427XKX2</accession>
<dbReference type="EMBL" id="RSCE01000010">
    <property type="protein sequence ID" value="RSH79453.1"/>
    <property type="molecule type" value="Genomic_DNA"/>
</dbReference>
<evidence type="ECO:0000256" key="6">
    <source>
        <dbReference type="ARBA" id="ARBA00023136"/>
    </source>
</evidence>
<dbReference type="PROSITE" id="PS00216">
    <property type="entry name" value="SUGAR_TRANSPORT_1"/>
    <property type="match status" value="1"/>
</dbReference>
<dbReference type="PROSITE" id="PS00217">
    <property type="entry name" value="SUGAR_TRANSPORT_2"/>
    <property type="match status" value="1"/>
</dbReference>
<feature type="transmembrane region" description="Helical" evidence="7">
    <location>
        <begin position="412"/>
        <end position="430"/>
    </location>
</feature>
<evidence type="ECO:0000256" key="4">
    <source>
        <dbReference type="ARBA" id="ARBA00022692"/>
    </source>
</evidence>
<feature type="transmembrane region" description="Helical" evidence="7">
    <location>
        <begin position="156"/>
        <end position="179"/>
    </location>
</feature>
<feature type="transmembrane region" description="Helical" evidence="7">
    <location>
        <begin position="185"/>
        <end position="207"/>
    </location>
</feature>
<dbReference type="GeneID" id="39586045"/>
<dbReference type="Pfam" id="PF00083">
    <property type="entry name" value="Sugar_tr"/>
    <property type="match status" value="1"/>
</dbReference>
<dbReference type="RefSeq" id="XP_028474600.1">
    <property type="nucleotide sequence ID" value="XM_028617293.1"/>
</dbReference>
<proteinExistence type="inferred from homology"/>
<protein>
    <recommendedName>
        <fullName evidence="8">Major facilitator superfamily (MFS) profile domain-containing protein</fullName>
    </recommendedName>
</protein>
<dbReference type="GO" id="GO:0016020">
    <property type="term" value="C:membrane"/>
    <property type="evidence" value="ECO:0007669"/>
    <property type="project" value="UniProtKB-SubCell"/>
</dbReference>
<dbReference type="InterPro" id="IPR050360">
    <property type="entry name" value="MFS_Sugar_Transporters"/>
</dbReference>
<dbReference type="OrthoDB" id="6133115at2759"/>
<comment type="similarity">
    <text evidence="2">Belongs to the major facilitator superfamily. Sugar transporter (TC 2.A.1.1) family.</text>
</comment>
<dbReference type="InterPro" id="IPR005828">
    <property type="entry name" value="MFS_sugar_transport-like"/>
</dbReference>
<sequence length="508" mass="56169">MIGTSYGNLHNATNPKWWKDPGLTKMIIVVCVLYMNAYTWGYDGTLLNAMQAHPKWLEFFHSPSDGTLGLISAIFYFPILVTSFLASWMGDRFGRRITLLVACTVSIAGALCNTFAKGQAELLAGRAIMGAALGMQSTIGPPLMQEICHPRLRARASAMWFIVYQFATVVAAWVCFGTLNWNSMWAWRLPTLLQITGTFIIVVFTLCGQMPESPRYLIAKGEDAKAVQTLAYYHSNGDENDELVQFEMAEIKKALEVDKQSSYADLVRTPGNRRRMIALLFIGVSGQMCGNALVSYYLAPILKLVGITAAKQVQGINGGLAIFSTLNSAFSAQLVERFGRRPLWLFCTSGTLVCFIIITALSGSYANNPHKEVGIALIPFLYLFFMCYNAGWIVNGALYTTEILPYSIRSKALAVYVFFQTAAICFNQYVNPIGLSAIGWKYYLVFIVTDVCWVVGAYFLLPETKGYTLEEVNVLFDSKDAAEDVANETAVVAAAAAGYKHDEDVHKE</sequence>
<dbReference type="Gene3D" id="1.20.1250.20">
    <property type="entry name" value="MFS general substrate transporter like domains"/>
    <property type="match status" value="1"/>
</dbReference>
<feature type="transmembrane region" description="Helical" evidence="7">
    <location>
        <begin position="342"/>
        <end position="361"/>
    </location>
</feature>
<feature type="transmembrane region" description="Helical" evidence="7">
    <location>
        <begin position="66"/>
        <end position="85"/>
    </location>
</feature>
<dbReference type="AlphaFoldDB" id="A0A427XKX2"/>
<dbReference type="PANTHER" id="PTHR48022:SF52">
    <property type="entry name" value="SUGAR TRANSPORTER, PUTATIVE-RELATED"/>
    <property type="match status" value="1"/>
</dbReference>
<dbReference type="SUPFAM" id="SSF103473">
    <property type="entry name" value="MFS general substrate transporter"/>
    <property type="match status" value="1"/>
</dbReference>
<dbReference type="STRING" id="105984.A0A427XKX2"/>
<dbReference type="InterPro" id="IPR036259">
    <property type="entry name" value="MFS_trans_sf"/>
</dbReference>
<keyword evidence="3" id="KW-0813">Transport</keyword>
<evidence type="ECO:0000256" key="2">
    <source>
        <dbReference type="ARBA" id="ARBA00010992"/>
    </source>
</evidence>
<dbReference type="FunFam" id="1.20.1250.20:FF:000134">
    <property type="entry name" value="MFS sugar transporter protein"/>
    <property type="match status" value="1"/>
</dbReference>
<dbReference type="PROSITE" id="PS50850">
    <property type="entry name" value="MFS"/>
    <property type="match status" value="1"/>
</dbReference>
<evidence type="ECO:0000313" key="9">
    <source>
        <dbReference type="EMBL" id="RSH79453.1"/>
    </source>
</evidence>
<evidence type="ECO:0000256" key="7">
    <source>
        <dbReference type="SAM" id="Phobius"/>
    </source>
</evidence>
<name>A0A427XKX2_9TREE</name>
<feature type="transmembrane region" description="Helical" evidence="7">
    <location>
        <begin position="373"/>
        <end position="400"/>
    </location>
</feature>
<dbReference type="PANTHER" id="PTHR48022">
    <property type="entry name" value="PLASTIDIC GLUCOSE TRANSPORTER 4"/>
    <property type="match status" value="1"/>
</dbReference>
<keyword evidence="10" id="KW-1185">Reference proteome</keyword>